<dbReference type="PANTHER" id="PTHR43675:SF8">
    <property type="entry name" value="ARSENITE METHYLTRANSFERASE"/>
    <property type="match status" value="1"/>
</dbReference>
<feature type="domain" description="Methyltransferase" evidence="9">
    <location>
        <begin position="74"/>
        <end position="223"/>
    </location>
</feature>
<dbReference type="SUPFAM" id="SSF53335">
    <property type="entry name" value="S-adenosyl-L-methionine-dependent methyltransferases"/>
    <property type="match status" value="1"/>
</dbReference>
<evidence type="ECO:0000256" key="5">
    <source>
        <dbReference type="ARBA" id="ARBA00034545"/>
    </source>
</evidence>
<dbReference type="Gene3D" id="3.40.5.100">
    <property type="match status" value="1"/>
</dbReference>
<dbReference type="Pfam" id="PF13847">
    <property type="entry name" value="Methyltransf_31"/>
    <property type="match status" value="1"/>
</dbReference>
<comment type="similarity">
    <text evidence="3">Belongs to the methyltransferase superfamily. Arsenite methyltransferase family.</text>
</comment>
<organism evidence="10 11">
    <name type="scientific">Halobacteriovorax marinus</name>
    <dbReference type="NCBI Taxonomy" id="97084"/>
    <lineage>
        <taxon>Bacteria</taxon>
        <taxon>Pseudomonadati</taxon>
        <taxon>Bdellovibrionota</taxon>
        <taxon>Bacteriovoracia</taxon>
        <taxon>Bacteriovoracales</taxon>
        <taxon>Halobacteriovoraceae</taxon>
        <taxon>Halobacteriovorax</taxon>
    </lineage>
</organism>
<comment type="catalytic activity">
    <reaction evidence="7">
        <text>arsenic triglutathione + 2 [thioredoxin]-dithiol + 2 S-adenosyl-L-methionine + H2O = dimethylarsinous acid + 2 [thioredoxin]-disulfide + 3 glutathione + 2 S-adenosyl-L-homocysteine + 2 H(+)</text>
        <dbReference type="Rhea" id="RHEA:69464"/>
        <dbReference type="Rhea" id="RHEA-COMP:10698"/>
        <dbReference type="Rhea" id="RHEA-COMP:10700"/>
        <dbReference type="ChEBI" id="CHEBI:15377"/>
        <dbReference type="ChEBI" id="CHEBI:15378"/>
        <dbReference type="ChEBI" id="CHEBI:23808"/>
        <dbReference type="ChEBI" id="CHEBI:29950"/>
        <dbReference type="ChEBI" id="CHEBI:50058"/>
        <dbReference type="ChEBI" id="CHEBI:57856"/>
        <dbReference type="ChEBI" id="CHEBI:57925"/>
        <dbReference type="ChEBI" id="CHEBI:59789"/>
        <dbReference type="ChEBI" id="CHEBI:183640"/>
        <dbReference type="EC" id="2.1.1.137"/>
    </reaction>
</comment>
<keyword evidence="10" id="KW-0489">Methyltransferase</keyword>
<dbReference type="PANTHER" id="PTHR43675">
    <property type="entry name" value="ARSENITE METHYLTRANSFERASE"/>
    <property type="match status" value="1"/>
</dbReference>
<dbReference type="InterPro" id="IPR026669">
    <property type="entry name" value="Arsenite_MeTrfase-like"/>
</dbReference>
<gene>
    <name evidence="10" type="ORF">A9Q84_06660</name>
</gene>
<accession>A0A1Y5FF62</accession>
<comment type="catalytic activity">
    <reaction evidence="6">
        <text>arsenic triglutathione + [thioredoxin]-dithiol + S-adenosyl-L-methionine + 2 H2O = methylarsonous acid + [thioredoxin]-disulfide + 3 glutathione + S-adenosyl-L-homocysteine + H(+)</text>
        <dbReference type="Rhea" id="RHEA:69460"/>
        <dbReference type="Rhea" id="RHEA-COMP:10698"/>
        <dbReference type="Rhea" id="RHEA-COMP:10700"/>
        <dbReference type="ChEBI" id="CHEBI:15377"/>
        <dbReference type="ChEBI" id="CHEBI:15378"/>
        <dbReference type="ChEBI" id="CHEBI:17826"/>
        <dbReference type="ChEBI" id="CHEBI:29950"/>
        <dbReference type="ChEBI" id="CHEBI:50058"/>
        <dbReference type="ChEBI" id="CHEBI:57856"/>
        <dbReference type="ChEBI" id="CHEBI:57925"/>
        <dbReference type="ChEBI" id="CHEBI:59789"/>
        <dbReference type="ChEBI" id="CHEBI:183640"/>
        <dbReference type="EC" id="2.1.1.137"/>
    </reaction>
</comment>
<name>A0A1Y5FF62_9BACT</name>
<evidence type="ECO:0000313" key="11">
    <source>
        <dbReference type="Proteomes" id="UP000196531"/>
    </source>
</evidence>
<evidence type="ECO:0000256" key="3">
    <source>
        <dbReference type="ARBA" id="ARBA00034487"/>
    </source>
</evidence>
<dbReference type="GO" id="GO:0032259">
    <property type="term" value="P:methylation"/>
    <property type="evidence" value="ECO:0007669"/>
    <property type="project" value="UniProtKB-KW"/>
</dbReference>
<dbReference type="GO" id="GO:0030791">
    <property type="term" value="F:arsenite methyltransferase activity"/>
    <property type="evidence" value="ECO:0007669"/>
    <property type="project" value="UniProtKB-EC"/>
</dbReference>
<comment type="caution">
    <text evidence="10">The sequence shown here is derived from an EMBL/GenBank/DDBJ whole genome shotgun (WGS) entry which is preliminary data.</text>
</comment>
<dbReference type="AlphaFoldDB" id="A0A1Y5FF62"/>
<evidence type="ECO:0000259" key="9">
    <source>
        <dbReference type="Pfam" id="PF13847"/>
    </source>
</evidence>
<evidence type="ECO:0000256" key="1">
    <source>
        <dbReference type="ARBA" id="ARBA00022679"/>
    </source>
</evidence>
<comment type="catalytic activity">
    <reaction evidence="8">
        <text>arsenic triglutathione + 3 [thioredoxin]-dithiol + 3 S-adenosyl-L-methionine = trimethylarsine + 3 [thioredoxin]-disulfide + 3 glutathione + 3 S-adenosyl-L-homocysteine + 3 H(+)</text>
        <dbReference type="Rhea" id="RHEA:69432"/>
        <dbReference type="Rhea" id="RHEA-COMP:10698"/>
        <dbReference type="Rhea" id="RHEA-COMP:10700"/>
        <dbReference type="ChEBI" id="CHEBI:15378"/>
        <dbReference type="ChEBI" id="CHEBI:27130"/>
        <dbReference type="ChEBI" id="CHEBI:29950"/>
        <dbReference type="ChEBI" id="CHEBI:50058"/>
        <dbReference type="ChEBI" id="CHEBI:57856"/>
        <dbReference type="ChEBI" id="CHEBI:57925"/>
        <dbReference type="ChEBI" id="CHEBI:59789"/>
        <dbReference type="ChEBI" id="CHEBI:183640"/>
        <dbReference type="EC" id="2.1.1.137"/>
    </reaction>
</comment>
<keyword evidence="2" id="KW-0949">S-adenosyl-L-methionine</keyword>
<evidence type="ECO:0000256" key="6">
    <source>
        <dbReference type="ARBA" id="ARBA00047941"/>
    </source>
</evidence>
<keyword evidence="1 10" id="KW-0808">Transferase</keyword>
<evidence type="ECO:0000256" key="8">
    <source>
        <dbReference type="ARBA" id="ARBA00048428"/>
    </source>
</evidence>
<evidence type="ECO:0000256" key="2">
    <source>
        <dbReference type="ARBA" id="ARBA00022691"/>
    </source>
</evidence>
<dbReference type="InterPro" id="IPR025714">
    <property type="entry name" value="Methyltranfer_dom"/>
</dbReference>
<dbReference type="EMBL" id="MAAO01000005">
    <property type="protein sequence ID" value="OUR97872.1"/>
    <property type="molecule type" value="Genomic_DNA"/>
</dbReference>
<sequence length="358" mass="40725">MTKGTNCCDTADTTKDEVKEYYGKTLQHSDDLKTNACCTGDIYPAYVKDAMKLIHDEVMQKYYGCGLTIPHSLRGKRVLDLGSGAGRDCYLLSKLVGEEGEVIGVDMTDEQLDVANRHLDYHTEKFGYKKSNTRFIKGDIEKLNEINLEDNYFDVIVSNCVINLATDKEAVMREVYRVLKPGGEIYFSDVYSDRRVPKELVKDPVLYGECLSGALYWNDFINLSKKVGFHDPRNVESEVITIQNTELQEKVGDIKFFSVTYRLFKIAELEPSCEDFGQSVIYKGTIAETPESFQLDEHHLIKKGEEFKVCGNTFLMLNQSRFKEHFEFKGDMKTHLGIFEDCGESAPFSEDSKKSSCC</sequence>
<protein>
    <recommendedName>
        <fullName evidence="5">Arsenite methyltransferase</fullName>
        <ecNumber evidence="4">2.1.1.137</ecNumber>
    </recommendedName>
</protein>
<dbReference type="Proteomes" id="UP000196531">
    <property type="component" value="Unassembled WGS sequence"/>
</dbReference>
<dbReference type="EC" id="2.1.1.137" evidence="4"/>
<evidence type="ECO:0000313" key="10">
    <source>
        <dbReference type="EMBL" id="OUR97872.1"/>
    </source>
</evidence>
<reference evidence="11" key="1">
    <citation type="journal article" date="2017" name="Proc. Natl. Acad. Sci. U.S.A.">
        <title>Simulation of Deepwater Horizon oil plume reveals substrate specialization within a complex community of hydrocarbon-degraders.</title>
        <authorList>
            <person name="Hu P."/>
            <person name="Dubinsky E.A."/>
            <person name="Probst A.J."/>
            <person name="Wang J."/>
            <person name="Sieber C.M.K."/>
            <person name="Tom L.M."/>
            <person name="Gardinali P."/>
            <person name="Banfield J.F."/>
            <person name="Atlas R.M."/>
            <person name="Andersen G.L."/>
        </authorList>
    </citation>
    <scope>NUCLEOTIDE SEQUENCE [LARGE SCALE GENOMIC DNA]</scope>
</reference>
<dbReference type="Gene3D" id="3.40.50.150">
    <property type="entry name" value="Vaccinia Virus protein VP39"/>
    <property type="match status" value="1"/>
</dbReference>
<evidence type="ECO:0000256" key="4">
    <source>
        <dbReference type="ARBA" id="ARBA00034521"/>
    </source>
</evidence>
<proteinExistence type="inferred from homology"/>
<evidence type="ECO:0000256" key="7">
    <source>
        <dbReference type="ARBA" id="ARBA00047943"/>
    </source>
</evidence>
<dbReference type="CDD" id="cd02440">
    <property type="entry name" value="AdoMet_MTases"/>
    <property type="match status" value="1"/>
</dbReference>
<dbReference type="InterPro" id="IPR029063">
    <property type="entry name" value="SAM-dependent_MTases_sf"/>
</dbReference>